<dbReference type="AlphaFoldDB" id="A0A6A3AD43"/>
<gene>
    <name evidence="1" type="ORF">F3Y22_tig00110528pilonHSYRG00349</name>
</gene>
<protein>
    <submittedName>
        <fullName evidence="1">Uncharacterized protein</fullName>
    </submittedName>
</protein>
<name>A0A6A3AD43_HIBSY</name>
<comment type="caution">
    <text evidence="1">The sequence shown here is derived from an EMBL/GenBank/DDBJ whole genome shotgun (WGS) entry which is preliminary data.</text>
</comment>
<evidence type="ECO:0000313" key="1">
    <source>
        <dbReference type="EMBL" id="KAE8701667.1"/>
    </source>
</evidence>
<dbReference type="Proteomes" id="UP000436088">
    <property type="component" value="Unassembled WGS sequence"/>
</dbReference>
<sequence>MSPKDLEKLYQRLRFSRHLLDGGKLVQLLIIRFSILFSLPDRLAVLCTSMLCLLDSYPLDSTIDSGDSPVSLGSIHLEFSADPFATLPELPLQESPPAGFTLCVTFAVSYPTV</sequence>
<proteinExistence type="predicted"/>
<reference evidence="1" key="1">
    <citation type="submission" date="2019-09" db="EMBL/GenBank/DDBJ databases">
        <title>Draft genome information of white flower Hibiscus syriacus.</title>
        <authorList>
            <person name="Kim Y.-M."/>
        </authorList>
    </citation>
    <scope>NUCLEOTIDE SEQUENCE [LARGE SCALE GENOMIC DNA]</scope>
    <source>
        <strain evidence="1">YM2019G1</strain>
    </source>
</reference>
<keyword evidence="2" id="KW-1185">Reference proteome</keyword>
<accession>A0A6A3AD43</accession>
<evidence type="ECO:0000313" key="2">
    <source>
        <dbReference type="Proteomes" id="UP000436088"/>
    </source>
</evidence>
<organism evidence="1 2">
    <name type="scientific">Hibiscus syriacus</name>
    <name type="common">Rose of Sharon</name>
    <dbReference type="NCBI Taxonomy" id="106335"/>
    <lineage>
        <taxon>Eukaryota</taxon>
        <taxon>Viridiplantae</taxon>
        <taxon>Streptophyta</taxon>
        <taxon>Embryophyta</taxon>
        <taxon>Tracheophyta</taxon>
        <taxon>Spermatophyta</taxon>
        <taxon>Magnoliopsida</taxon>
        <taxon>eudicotyledons</taxon>
        <taxon>Gunneridae</taxon>
        <taxon>Pentapetalae</taxon>
        <taxon>rosids</taxon>
        <taxon>malvids</taxon>
        <taxon>Malvales</taxon>
        <taxon>Malvaceae</taxon>
        <taxon>Malvoideae</taxon>
        <taxon>Hibiscus</taxon>
    </lineage>
</organism>
<dbReference type="EMBL" id="VEPZ02001019">
    <property type="protein sequence ID" value="KAE8701667.1"/>
    <property type="molecule type" value="Genomic_DNA"/>
</dbReference>